<keyword evidence="2" id="KW-0472">Membrane</keyword>
<feature type="domain" description="Glucosidase II beta subunit N-terminal" evidence="3">
    <location>
        <begin position="85"/>
        <end position="170"/>
    </location>
</feature>
<keyword evidence="2" id="KW-1133">Transmembrane helix</keyword>
<dbReference type="EMBL" id="HACA01030207">
    <property type="protein sequence ID" value="CDW47568.1"/>
    <property type="molecule type" value="Transcribed_RNA"/>
</dbReference>
<dbReference type="Gene3D" id="4.10.400.10">
    <property type="entry name" value="Low-density Lipoprotein Receptor"/>
    <property type="match status" value="1"/>
</dbReference>
<sequence length="195" mass="22073">MWKSALKMLERNCYLSCCYLSQFLRFRNLSRQQLFFVVCTGSLLISFLVFFEIFFQFPVDEHKIPVSAPSIKKTPQKSLLFRIPEVALDMKGKYTPNKFGLIPCGDGTYFTVAKLNDDYCDCESTGFDEPSTNACSMGVFQCSGSNVQIPSSSVNDGICDCCDGSDEYDGSIRTWLSMEEQERLFRFIAPCNNSC</sequence>
<protein>
    <submittedName>
        <fullName evidence="4">Glucosidase 2 subunit betalike [Musca domestica]</fullName>
    </submittedName>
</protein>
<dbReference type="OrthoDB" id="28322at2759"/>
<evidence type="ECO:0000256" key="2">
    <source>
        <dbReference type="SAM" id="Phobius"/>
    </source>
</evidence>
<evidence type="ECO:0000259" key="3">
    <source>
        <dbReference type="Pfam" id="PF12999"/>
    </source>
</evidence>
<proteinExistence type="predicted"/>
<dbReference type="InterPro" id="IPR028146">
    <property type="entry name" value="PRKCSH_N"/>
</dbReference>
<accession>A0A0K2VAJ9</accession>
<keyword evidence="2" id="KW-0812">Transmembrane</keyword>
<keyword evidence="1" id="KW-1015">Disulfide bond</keyword>
<dbReference type="Pfam" id="PF12999">
    <property type="entry name" value="PRKCSH-like"/>
    <property type="match status" value="1"/>
</dbReference>
<feature type="transmembrane region" description="Helical" evidence="2">
    <location>
        <begin position="34"/>
        <end position="55"/>
    </location>
</feature>
<dbReference type="PANTHER" id="PTHR12630:SF1">
    <property type="entry name" value="GLUCOSIDASE 2 SUBUNIT BETA"/>
    <property type="match status" value="1"/>
</dbReference>
<dbReference type="PANTHER" id="PTHR12630">
    <property type="entry name" value="N-LINKED OLIGOSACCHARIDE PROCESSING"/>
    <property type="match status" value="1"/>
</dbReference>
<dbReference type="InterPro" id="IPR039794">
    <property type="entry name" value="Gtb1-like"/>
</dbReference>
<dbReference type="InterPro" id="IPR036055">
    <property type="entry name" value="LDL_receptor-like_sf"/>
</dbReference>
<dbReference type="GO" id="GO:0017177">
    <property type="term" value="C:glucosidase II complex"/>
    <property type="evidence" value="ECO:0007669"/>
    <property type="project" value="TreeGrafter"/>
</dbReference>
<organism evidence="4">
    <name type="scientific">Lepeophtheirus salmonis</name>
    <name type="common">Salmon louse</name>
    <name type="synonym">Caligus salmonis</name>
    <dbReference type="NCBI Taxonomy" id="72036"/>
    <lineage>
        <taxon>Eukaryota</taxon>
        <taxon>Metazoa</taxon>
        <taxon>Ecdysozoa</taxon>
        <taxon>Arthropoda</taxon>
        <taxon>Crustacea</taxon>
        <taxon>Multicrustacea</taxon>
        <taxon>Hexanauplia</taxon>
        <taxon>Copepoda</taxon>
        <taxon>Siphonostomatoida</taxon>
        <taxon>Caligidae</taxon>
        <taxon>Lepeophtheirus</taxon>
    </lineage>
</organism>
<reference evidence="4" key="1">
    <citation type="submission" date="2014-05" db="EMBL/GenBank/DDBJ databases">
        <authorList>
            <person name="Chronopoulou M."/>
        </authorList>
    </citation>
    <scope>NUCLEOTIDE SEQUENCE</scope>
    <source>
        <tissue evidence="4">Whole organism</tissue>
    </source>
</reference>
<evidence type="ECO:0000256" key="1">
    <source>
        <dbReference type="ARBA" id="ARBA00023157"/>
    </source>
</evidence>
<dbReference type="AlphaFoldDB" id="A0A0K2VAJ9"/>
<evidence type="ECO:0000313" key="4">
    <source>
        <dbReference type="EMBL" id="CDW47568.1"/>
    </source>
</evidence>
<name>A0A0K2VAJ9_LEPSM</name>
<dbReference type="SUPFAM" id="SSF57424">
    <property type="entry name" value="LDL receptor-like module"/>
    <property type="match status" value="1"/>
</dbReference>
<dbReference type="InterPro" id="IPR002172">
    <property type="entry name" value="LDrepeatLR_classA_rpt"/>
</dbReference>
<dbReference type="GO" id="GO:0006491">
    <property type="term" value="P:N-glycan processing"/>
    <property type="evidence" value="ECO:0007669"/>
    <property type="project" value="TreeGrafter"/>
</dbReference>
<dbReference type="CDD" id="cd00112">
    <property type="entry name" value="LDLa"/>
    <property type="match status" value="1"/>
</dbReference>